<comment type="caution">
    <text evidence="3">The sequence shown here is derived from an EMBL/GenBank/DDBJ whole genome shotgun (WGS) entry which is preliminary data.</text>
</comment>
<feature type="region of interest" description="Disordered" evidence="1">
    <location>
        <begin position="89"/>
        <end position="109"/>
    </location>
</feature>
<evidence type="ECO:0000313" key="4">
    <source>
        <dbReference type="Proteomes" id="UP001501645"/>
    </source>
</evidence>
<name>A0ABP9A837_9MICO</name>
<dbReference type="Proteomes" id="UP001501645">
    <property type="component" value="Unassembled WGS sequence"/>
</dbReference>
<dbReference type="InterPro" id="IPR057204">
    <property type="entry name" value="DUF7882"/>
</dbReference>
<gene>
    <name evidence="3" type="ORF">GCM10023351_20870</name>
</gene>
<organism evidence="3 4">
    <name type="scientific">Microbacterium gilvum</name>
    <dbReference type="NCBI Taxonomy" id="1336204"/>
    <lineage>
        <taxon>Bacteria</taxon>
        <taxon>Bacillati</taxon>
        <taxon>Actinomycetota</taxon>
        <taxon>Actinomycetes</taxon>
        <taxon>Micrococcales</taxon>
        <taxon>Microbacteriaceae</taxon>
        <taxon>Microbacterium</taxon>
    </lineage>
</organism>
<proteinExistence type="predicted"/>
<keyword evidence="4" id="KW-1185">Reference proteome</keyword>
<reference evidence="4" key="1">
    <citation type="journal article" date="2019" name="Int. J. Syst. Evol. Microbiol.">
        <title>The Global Catalogue of Microorganisms (GCM) 10K type strain sequencing project: providing services to taxonomists for standard genome sequencing and annotation.</title>
        <authorList>
            <consortium name="The Broad Institute Genomics Platform"/>
            <consortium name="The Broad Institute Genome Sequencing Center for Infectious Disease"/>
            <person name="Wu L."/>
            <person name="Ma J."/>
        </authorList>
    </citation>
    <scope>NUCLEOTIDE SEQUENCE [LARGE SCALE GENOMIC DNA]</scope>
    <source>
        <strain evidence="4">JCM 18537</strain>
    </source>
</reference>
<protein>
    <recommendedName>
        <fullName evidence="2">DUF7882 domain-containing protein</fullName>
    </recommendedName>
</protein>
<feature type="domain" description="DUF7882" evidence="2">
    <location>
        <begin position="1"/>
        <end position="91"/>
    </location>
</feature>
<dbReference type="RefSeq" id="WP_345438863.1">
    <property type="nucleotide sequence ID" value="NZ_BAABKO010000003.1"/>
</dbReference>
<sequence length="109" mass="12400">MGTMFYGTSEQAIEVDDALLEHVQKVTLTKLRRGESFSMSWKDDDGRRETVWVHAALMLRFAIEEESGRLDGDLLRHLMDSANSNRGMDLSDGFVEQRRRAAQPTLRAA</sequence>
<dbReference type="EMBL" id="BAABKO010000003">
    <property type="protein sequence ID" value="GAA4776094.1"/>
    <property type="molecule type" value="Genomic_DNA"/>
</dbReference>
<evidence type="ECO:0000256" key="1">
    <source>
        <dbReference type="SAM" id="MobiDB-lite"/>
    </source>
</evidence>
<accession>A0ABP9A837</accession>
<evidence type="ECO:0000313" key="3">
    <source>
        <dbReference type="EMBL" id="GAA4776094.1"/>
    </source>
</evidence>
<dbReference type="Pfam" id="PF25355">
    <property type="entry name" value="DUF7882"/>
    <property type="match status" value="1"/>
</dbReference>
<evidence type="ECO:0000259" key="2">
    <source>
        <dbReference type="Pfam" id="PF25355"/>
    </source>
</evidence>